<organism evidence="8 9">
    <name type="scientific">Ohtaekwangia kribbensis</name>
    <dbReference type="NCBI Taxonomy" id="688913"/>
    <lineage>
        <taxon>Bacteria</taxon>
        <taxon>Pseudomonadati</taxon>
        <taxon>Bacteroidota</taxon>
        <taxon>Cytophagia</taxon>
        <taxon>Cytophagales</taxon>
        <taxon>Fulvivirgaceae</taxon>
        <taxon>Ohtaekwangia</taxon>
    </lineage>
</organism>
<dbReference type="EMBL" id="JBHTKA010000001">
    <property type="protein sequence ID" value="MFD0999167.1"/>
    <property type="molecule type" value="Genomic_DNA"/>
</dbReference>
<proteinExistence type="inferred from homology"/>
<dbReference type="GO" id="GO:0008961">
    <property type="term" value="F:phosphatidylglycerol-prolipoprotein diacylglyceryl transferase activity"/>
    <property type="evidence" value="ECO:0007669"/>
    <property type="project" value="UniProtKB-EC"/>
</dbReference>
<dbReference type="Proteomes" id="UP001597112">
    <property type="component" value="Unassembled WGS sequence"/>
</dbReference>
<keyword evidence="3 8" id="KW-0808">Transferase</keyword>
<feature type="transmembrane region" description="Helical" evidence="7">
    <location>
        <begin position="121"/>
        <end position="140"/>
    </location>
</feature>
<dbReference type="PANTHER" id="PTHR30589">
    <property type="entry name" value="PROLIPOPROTEIN DIACYLGLYCERYL TRANSFERASE"/>
    <property type="match status" value="1"/>
</dbReference>
<evidence type="ECO:0000256" key="5">
    <source>
        <dbReference type="ARBA" id="ARBA00022989"/>
    </source>
</evidence>
<accession>A0ABW3JYW2</accession>
<dbReference type="Pfam" id="PF01790">
    <property type="entry name" value="LGT"/>
    <property type="match status" value="1"/>
</dbReference>
<feature type="transmembrane region" description="Helical" evidence="7">
    <location>
        <begin position="195"/>
        <end position="212"/>
    </location>
</feature>
<keyword evidence="6 7" id="KW-0472">Membrane</keyword>
<comment type="caution">
    <text evidence="8">The sequence shown here is derived from an EMBL/GenBank/DDBJ whole genome shotgun (WGS) entry which is preliminary data.</text>
</comment>
<keyword evidence="9" id="KW-1185">Reference proteome</keyword>
<comment type="similarity">
    <text evidence="1">Belongs to the Lgt family.</text>
</comment>
<feature type="transmembrane region" description="Helical" evidence="7">
    <location>
        <begin position="14"/>
        <end position="35"/>
    </location>
</feature>
<name>A0ABW3JYW2_9BACT</name>
<dbReference type="RefSeq" id="WP_377577131.1">
    <property type="nucleotide sequence ID" value="NZ_JBHTKA010000001.1"/>
</dbReference>
<dbReference type="EC" id="2.5.1.145" evidence="8"/>
<gene>
    <name evidence="8" type="ORF">ACFQ21_07605</name>
</gene>
<dbReference type="InterPro" id="IPR001640">
    <property type="entry name" value="Lgt"/>
</dbReference>
<feature type="transmembrane region" description="Helical" evidence="7">
    <location>
        <begin position="160"/>
        <end position="183"/>
    </location>
</feature>
<evidence type="ECO:0000256" key="6">
    <source>
        <dbReference type="ARBA" id="ARBA00023136"/>
    </source>
</evidence>
<sequence>MKYPVEIGFGNVRVSAHFILETLAFIIGFRYFLYLKRKQSDPIPESNRIWIIIGAAFGAFLFSRLLGSLEDPQAWARADNPWLYFYANKTIVGGLLGGLLFVEITKMFLKEKSSSGDMFTYPLILAMIIGRLGCFSAGIYEPTFGIASSLPWAMDLGDGILRHPVALYEILFLMLLWFSLYSLEKYTLLAMGVRFKLFMIAYLMFRFILEFIKPVHPLVWSLTTIQLACLGGLVYYYRTLALLFYNPGKLAMHEQ</sequence>
<keyword evidence="5 7" id="KW-1133">Transmembrane helix</keyword>
<evidence type="ECO:0000256" key="1">
    <source>
        <dbReference type="ARBA" id="ARBA00007150"/>
    </source>
</evidence>
<evidence type="ECO:0000256" key="2">
    <source>
        <dbReference type="ARBA" id="ARBA00022475"/>
    </source>
</evidence>
<reference evidence="9" key="1">
    <citation type="journal article" date="2019" name="Int. J. Syst. Evol. Microbiol.">
        <title>The Global Catalogue of Microorganisms (GCM) 10K type strain sequencing project: providing services to taxonomists for standard genome sequencing and annotation.</title>
        <authorList>
            <consortium name="The Broad Institute Genomics Platform"/>
            <consortium name="The Broad Institute Genome Sequencing Center for Infectious Disease"/>
            <person name="Wu L."/>
            <person name="Ma J."/>
        </authorList>
    </citation>
    <scope>NUCLEOTIDE SEQUENCE [LARGE SCALE GENOMIC DNA]</scope>
    <source>
        <strain evidence="9">CCUG 58938</strain>
    </source>
</reference>
<feature type="transmembrane region" description="Helical" evidence="7">
    <location>
        <begin position="218"/>
        <end position="237"/>
    </location>
</feature>
<feature type="transmembrane region" description="Helical" evidence="7">
    <location>
        <begin position="86"/>
        <end position="109"/>
    </location>
</feature>
<keyword evidence="4 7" id="KW-0812">Transmembrane</keyword>
<protein>
    <submittedName>
        <fullName evidence="8">Prolipoprotein diacylglyceryl transferase</fullName>
        <ecNumber evidence="8">2.5.1.145</ecNumber>
    </submittedName>
</protein>
<evidence type="ECO:0000256" key="4">
    <source>
        <dbReference type="ARBA" id="ARBA00022692"/>
    </source>
</evidence>
<dbReference type="PANTHER" id="PTHR30589:SF0">
    <property type="entry name" value="PHOSPHATIDYLGLYCEROL--PROLIPOPROTEIN DIACYLGLYCERYL TRANSFERASE"/>
    <property type="match status" value="1"/>
</dbReference>
<evidence type="ECO:0000256" key="3">
    <source>
        <dbReference type="ARBA" id="ARBA00022679"/>
    </source>
</evidence>
<evidence type="ECO:0000313" key="9">
    <source>
        <dbReference type="Proteomes" id="UP001597112"/>
    </source>
</evidence>
<keyword evidence="2" id="KW-1003">Cell membrane</keyword>
<evidence type="ECO:0000256" key="7">
    <source>
        <dbReference type="SAM" id="Phobius"/>
    </source>
</evidence>
<feature type="transmembrane region" description="Helical" evidence="7">
    <location>
        <begin position="47"/>
        <end position="66"/>
    </location>
</feature>
<evidence type="ECO:0000313" key="8">
    <source>
        <dbReference type="EMBL" id="MFD0999167.1"/>
    </source>
</evidence>